<evidence type="ECO:0000256" key="2">
    <source>
        <dbReference type="ARBA" id="ARBA00023125"/>
    </source>
</evidence>
<dbReference type="RefSeq" id="WP_015067768.1">
    <property type="nucleotide sequence ID" value="NZ_CALBIY010000019.1"/>
</dbReference>
<evidence type="ECO:0000313" key="5">
    <source>
        <dbReference type="EMBL" id="HAW74456.1"/>
    </source>
</evidence>
<dbReference type="InterPro" id="IPR050204">
    <property type="entry name" value="AraC_XylS_family_regulators"/>
</dbReference>
<proteinExistence type="predicted"/>
<gene>
    <name evidence="5" type="ORF">DCW74_01825</name>
</gene>
<dbReference type="Proteomes" id="UP000263517">
    <property type="component" value="Unassembled WGS sequence"/>
</dbReference>
<sequence>MKWQGEYCFGETWIAFRGMSAENNLHAHAALQLVAGAGITVTDDNTFEKQGNGWLIPSGVKHRITTSSPIVILLIEPDSFFADALQPSQQKGLIVQSLSLEMLDTLLADIPLRDMMNKLETLYHQNNSVIDARLISAMTYLNSIDKRPTVELIGKHVGLSVSRLRALSTHYLGVPFSKIIVWKQVNLAFQSLAKGASLADAAYDAGFADQAHFTRILRDTIGVTPGQTQNMDKQ</sequence>
<evidence type="ECO:0000313" key="6">
    <source>
        <dbReference type="Proteomes" id="UP000263517"/>
    </source>
</evidence>
<dbReference type="AlphaFoldDB" id="A0A350NZI9"/>
<keyword evidence="2" id="KW-0238">DNA-binding</keyword>
<dbReference type="SUPFAM" id="SSF46689">
    <property type="entry name" value="Homeodomain-like"/>
    <property type="match status" value="1"/>
</dbReference>
<accession>A0A350NZI9</accession>
<organism evidence="5 6">
    <name type="scientific">Alteromonas australica</name>
    <dbReference type="NCBI Taxonomy" id="589873"/>
    <lineage>
        <taxon>Bacteria</taxon>
        <taxon>Pseudomonadati</taxon>
        <taxon>Pseudomonadota</taxon>
        <taxon>Gammaproteobacteria</taxon>
        <taxon>Alteromonadales</taxon>
        <taxon>Alteromonadaceae</taxon>
        <taxon>Alteromonas/Salinimonas group</taxon>
        <taxon>Alteromonas</taxon>
    </lineage>
</organism>
<feature type="domain" description="HTH araC/xylS-type" evidence="4">
    <location>
        <begin position="142"/>
        <end position="231"/>
    </location>
</feature>
<dbReference type="PROSITE" id="PS01124">
    <property type="entry name" value="HTH_ARAC_FAMILY_2"/>
    <property type="match status" value="1"/>
</dbReference>
<dbReference type="PANTHER" id="PTHR46796">
    <property type="entry name" value="HTH-TYPE TRANSCRIPTIONAL ACTIVATOR RHAS-RELATED"/>
    <property type="match status" value="1"/>
</dbReference>
<evidence type="ECO:0000256" key="1">
    <source>
        <dbReference type="ARBA" id="ARBA00023015"/>
    </source>
</evidence>
<keyword evidence="1" id="KW-0805">Transcription regulation</keyword>
<dbReference type="GO" id="GO:0043565">
    <property type="term" value="F:sequence-specific DNA binding"/>
    <property type="evidence" value="ECO:0007669"/>
    <property type="project" value="InterPro"/>
</dbReference>
<protein>
    <submittedName>
        <fullName evidence="5">AraC family transcriptional regulator</fullName>
    </submittedName>
</protein>
<reference evidence="5 6" key="1">
    <citation type="journal article" date="2018" name="Nat. Biotechnol.">
        <title>A standardized bacterial taxonomy based on genome phylogeny substantially revises the tree of life.</title>
        <authorList>
            <person name="Parks D.H."/>
            <person name="Chuvochina M."/>
            <person name="Waite D.W."/>
            <person name="Rinke C."/>
            <person name="Skarshewski A."/>
            <person name="Chaumeil P.A."/>
            <person name="Hugenholtz P."/>
        </authorList>
    </citation>
    <scope>NUCLEOTIDE SEQUENCE [LARGE SCALE GENOMIC DNA]</scope>
    <source>
        <strain evidence="5">UBA11978</strain>
    </source>
</reference>
<comment type="caution">
    <text evidence="5">The sequence shown here is derived from an EMBL/GenBank/DDBJ whole genome shotgun (WGS) entry which is preliminary data.</text>
</comment>
<dbReference type="Gene3D" id="1.10.10.60">
    <property type="entry name" value="Homeodomain-like"/>
    <property type="match status" value="1"/>
</dbReference>
<keyword evidence="3" id="KW-0804">Transcription</keyword>
<evidence type="ECO:0000256" key="3">
    <source>
        <dbReference type="ARBA" id="ARBA00023163"/>
    </source>
</evidence>
<evidence type="ECO:0000259" key="4">
    <source>
        <dbReference type="PROSITE" id="PS01124"/>
    </source>
</evidence>
<dbReference type="EMBL" id="DNAN01000063">
    <property type="protein sequence ID" value="HAW74456.1"/>
    <property type="molecule type" value="Genomic_DNA"/>
</dbReference>
<dbReference type="Pfam" id="PF12833">
    <property type="entry name" value="HTH_18"/>
    <property type="match status" value="1"/>
</dbReference>
<dbReference type="GO" id="GO:0003700">
    <property type="term" value="F:DNA-binding transcription factor activity"/>
    <property type="evidence" value="ECO:0007669"/>
    <property type="project" value="InterPro"/>
</dbReference>
<dbReference type="InterPro" id="IPR018060">
    <property type="entry name" value="HTH_AraC"/>
</dbReference>
<dbReference type="SMART" id="SM00342">
    <property type="entry name" value="HTH_ARAC"/>
    <property type="match status" value="1"/>
</dbReference>
<dbReference type="InterPro" id="IPR009057">
    <property type="entry name" value="Homeodomain-like_sf"/>
</dbReference>
<name>A0A350NZI9_9ALTE</name>